<dbReference type="OrthoDB" id="1787136at2"/>
<evidence type="ECO:0000313" key="3">
    <source>
        <dbReference type="Proteomes" id="UP000183997"/>
    </source>
</evidence>
<protein>
    <submittedName>
        <fullName evidence="2">Uncharacterized protein</fullName>
    </submittedName>
</protein>
<dbReference type="STRING" id="1121421.SAMN02745123_03150"/>
<gene>
    <name evidence="2" type="ORF">SAMN02745123_03150</name>
</gene>
<evidence type="ECO:0000313" key="2">
    <source>
        <dbReference type="EMBL" id="SHK79585.1"/>
    </source>
</evidence>
<accession>A0A1M6VE24</accession>
<evidence type="ECO:0000256" key="1">
    <source>
        <dbReference type="SAM" id="MobiDB-lite"/>
    </source>
</evidence>
<dbReference type="AlphaFoldDB" id="A0A1M6VE24"/>
<name>A0A1M6VE24_9FIRM</name>
<sequence length="146" mass="16335">MNSLIFMFILWVIFRVFSDRTKDRRQPMPTSPAEEASTYQLPPDLRRKWGPPLPQEEVEPAETSTQPKKYKVAATVPATVTPIKKIEKQMPAASEEAIQRAEQSPAPSTCPAGIGKLNPAMLQQGIILSEILGPPMAKRRRNSVFH</sequence>
<dbReference type="EMBL" id="FRAR01000024">
    <property type="protein sequence ID" value="SHK79585.1"/>
    <property type="molecule type" value="Genomic_DNA"/>
</dbReference>
<feature type="region of interest" description="Disordered" evidence="1">
    <location>
        <begin position="22"/>
        <end position="70"/>
    </location>
</feature>
<dbReference type="RefSeq" id="WP_072916259.1">
    <property type="nucleotide sequence ID" value="NZ_FRAR01000024.1"/>
</dbReference>
<keyword evidence="3" id="KW-1185">Reference proteome</keyword>
<proteinExistence type="predicted"/>
<dbReference type="Proteomes" id="UP000183997">
    <property type="component" value="Unassembled WGS sequence"/>
</dbReference>
<reference evidence="3" key="1">
    <citation type="submission" date="2016-11" db="EMBL/GenBank/DDBJ databases">
        <authorList>
            <person name="Varghese N."/>
            <person name="Submissions S."/>
        </authorList>
    </citation>
    <scope>NUCLEOTIDE SEQUENCE [LARGE SCALE GENOMIC DNA]</scope>
    <source>
        <strain evidence="3">DSM 10349</strain>
    </source>
</reference>
<organism evidence="2 3">
    <name type="scientific">Desulforamulus aeronauticus DSM 10349</name>
    <dbReference type="NCBI Taxonomy" id="1121421"/>
    <lineage>
        <taxon>Bacteria</taxon>
        <taxon>Bacillati</taxon>
        <taxon>Bacillota</taxon>
        <taxon>Clostridia</taxon>
        <taxon>Eubacteriales</taxon>
        <taxon>Peptococcaceae</taxon>
        <taxon>Desulforamulus</taxon>
    </lineage>
</organism>